<dbReference type="EMBL" id="MQUR01000026">
    <property type="protein sequence ID" value="OLZ67325.1"/>
    <property type="molecule type" value="Genomic_DNA"/>
</dbReference>
<reference evidence="6 7" key="1">
    <citation type="submission" date="2016-01" db="EMBL/GenBank/DDBJ databases">
        <title>Streptomyces amritsarensis strain MTCC 11845 genome sequencing and assembly.</title>
        <authorList>
            <person name="Sharma D."/>
            <person name="Nair G.R."/>
            <person name="Kaur G."/>
            <person name="Manhas R.K."/>
            <person name="Mayilraj S."/>
        </authorList>
    </citation>
    <scope>NUCLEOTIDE SEQUENCE [LARGE SCALE GENOMIC DNA]</scope>
    <source>
        <strain evidence="6 7">MTCC 11845</strain>
    </source>
</reference>
<dbReference type="PROSITE" id="PS50975">
    <property type="entry name" value="ATP_GRASP"/>
    <property type="match status" value="1"/>
</dbReference>
<dbReference type="InterPro" id="IPR052032">
    <property type="entry name" value="ATP-dep_AA_Ligase"/>
</dbReference>
<evidence type="ECO:0000256" key="2">
    <source>
        <dbReference type="ARBA" id="ARBA00022741"/>
    </source>
</evidence>
<comment type="caution">
    <text evidence="6">The sequence shown here is derived from an EMBL/GenBank/DDBJ whole genome shotgun (WGS) entry which is preliminary data.</text>
</comment>
<gene>
    <name evidence="6" type="ORF">AVW11_14005</name>
</gene>
<dbReference type="PANTHER" id="PTHR43585:SF2">
    <property type="entry name" value="ATP-GRASP ENZYME FSQD"/>
    <property type="match status" value="1"/>
</dbReference>
<dbReference type="InterPro" id="IPR013815">
    <property type="entry name" value="ATP_grasp_subdomain_1"/>
</dbReference>
<dbReference type="Proteomes" id="UP000187151">
    <property type="component" value="Unassembled WGS sequence"/>
</dbReference>
<feature type="domain" description="ATP-grasp" evidence="5">
    <location>
        <begin position="106"/>
        <end position="302"/>
    </location>
</feature>
<dbReference type="Pfam" id="PF07478">
    <property type="entry name" value="Dala_Dala_lig_C"/>
    <property type="match status" value="1"/>
</dbReference>
<evidence type="ECO:0000256" key="1">
    <source>
        <dbReference type="ARBA" id="ARBA00022598"/>
    </source>
</evidence>
<dbReference type="InterPro" id="IPR011761">
    <property type="entry name" value="ATP-grasp"/>
</dbReference>
<keyword evidence="7" id="KW-1185">Reference proteome</keyword>
<dbReference type="PANTHER" id="PTHR43585">
    <property type="entry name" value="FUMIPYRROLE BIOSYNTHESIS PROTEIN C"/>
    <property type="match status" value="1"/>
</dbReference>
<evidence type="ECO:0000313" key="6">
    <source>
        <dbReference type="EMBL" id="OLZ67325.1"/>
    </source>
</evidence>
<evidence type="ECO:0000256" key="4">
    <source>
        <dbReference type="PROSITE-ProRule" id="PRU00409"/>
    </source>
</evidence>
<proteinExistence type="predicted"/>
<accession>A0ABX3G3P0</accession>
<keyword evidence="3 4" id="KW-0067">ATP-binding</keyword>
<name>A0ABX3G3P0_9ACTN</name>
<evidence type="ECO:0000256" key="3">
    <source>
        <dbReference type="ARBA" id="ARBA00022840"/>
    </source>
</evidence>
<evidence type="ECO:0000313" key="7">
    <source>
        <dbReference type="Proteomes" id="UP000187151"/>
    </source>
</evidence>
<organism evidence="6 7">
    <name type="scientific">Streptomyces amritsarensis</name>
    <dbReference type="NCBI Taxonomy" id="681158"/>
    <lineage>
        <taxon>Bacteria</taxon>
        <taxon>Bacillati</taxon>
        <taxon>Actinomycetota</taxon>
        <taxon>Actinomycetes</taxon>
        <taxon>Kitasatosporales</taxon>
        <taxon>Streptomycetaceae</taxon>
        <taxon>Streptomyces</taxon>
    </lineage>
</organism>
<protein>
    <recommendedName>
        <fullName evidence="5">ATP-grasp domain-containing protein</fullName>
    </recommendedName>
</protein>
<evidence type="ECO:0000259" key="5">
    <source>
        <dbReference type="PROSITE" id="PS50975"/>
    </source>
</evidence>
<keyword evidence="2 4" id="KW-0547">Nucleotide-binding</keyword>
<sequence length="404" mass="43610">MGAIEALLSRGVDVVLLIDAWEAEHRHLDPGITDRLERLVRIDSFEAMDELALLVTGLQEEGLAFDRVVSVCERGQFAAAYLAALLGLGRPTIVQSVQVRDKRAMKTAVRRLGVPTARFTTVPSGDPAAAARHVEREIGFPAVVKPVAGAGVVSTARVGTAPELEAWLAENAADGRFMAEQMIEGEEFHVDAVWVDGTAWEFAVSKYLRPRIELDDPSHLNGAVQLPAGREPELYAAVEELHALVNEALEITDGITHTELFRSPDGSLWFSEIATRPGGGGTTQAFRARGADLREVWAESLVAPDRRPEPLPAPPHPYVGWVMLTPRTPGRVTGEPSDADIAAFPYVLDVDRTARVGDVVWTNSLAPGLSLVIGADSEEQFTERALALEAALVFETRPAVEAAA</sequence>
<dbReference type="SUPFAM" id="SSF56059">
    <property type="entry name" value="Glutathione synthetase ATP-binding domain-like"/>
    <property type="match status" value="1"/>
</dbReference>
<dbReference type="InterPro" id="IPR011095">
    <property type="entry name" value="Dala_Dala_lig_C"/>
</dbReference>
<dbReference type="Gene3D" id="3.40.50.20">
    <property type="match status" value="1"/>
</dbReference>
<dbReference type="Gene3D" id="3.30.1490.20">
    <property type="entry name" value="ATP-grasp fold, A domain"/>
    <property type="match status" value="1"/>
</dbReference>
<dbReference type="Gene3D" id="3.30.470.20">
    <property type="entry name" value="ATP-grasp fold, B domain"/>
    <property type="match status" value="1"/>
</dbReference>
<keyword evidence="1" id="KW-0436">Ligase</keyword>